<keyword evidence="7" id="KW-1185">Reference proteome</keyword>
<organism evidence="5 7">
    <name type="scientific">Vanilla planifolia</name>
    <name type="common">Vanilla</name>
    <dbReference type="NCBI Taxonomy" id="51239"/>
    <lineage>
        <taxon>Eukaryota</taxon>
        <taxon>Viridiplantae</taxon>
        <taxon>Streptophyta</taxon>
        <taxon>Embryophyta</taxon>
        <taxon>Tracheophyta</taxon>
        <taxon>Spermatophyta</taxon>
        <taxon>Magnoliopsida</taxon>
        <taxon>Liliopsida</taxon>
        <taxon>Asparagales</taxon>
        <taxon>Orchidaceae</taxon>
        <taxon>Vanilloideae</taxon>
        <taxon>Vanilleae</taxon>
        <taxon>Vanilla</taxon>
    </lineage>
</organism>
<dbReference type="PROSITE" id="PS01031">
    <property type="entry name" value="SHSP"/>
    <property type="match status" value="1"/>
</dbReference>
<keyword evidence="1" id="KW-0346">Stress response</keyword>
<dbReference type="GO" id="GO:0009408">
    <property type="term" value="P:response to heat"/>
    <property type="evidence" value="ECO:0007669"/>
    <property type="project" value="InterPro"/>
</dbReference>
<dbReference type="EMBL" id="JADCNM010000012">
    <property type="protein sequence ID" value="KAG0458818.1"/>
    <property type="molecule type" value="Genomic_DNA"/>
</dbReference>
<evidence type="ECO:0000256" key="1">
    <source>
        <dbReference type="ARBA" id="ARBA00023016"/>
    </source>
</evidence>
<dbReference type="FunFam" id="2.60.40.790:FF:000059">
    <property type="entry name" value="26.5 kDa heat shock protein, mitochondrial"/>
    <property type="match status" value="1"/>
</dbReference>
<evidence type="ECO:0000256" key="3">
    <source>
        <dbReference type="RuleBase" id="RU003616"/>
    </source>
</evidence>
<evidence type="ECO:0000313" key="7">
    <source>
        <dbReference type="Proteomes" id="UP000636800"/>
    </source>
</evidence>
<dbReference type="CDD" id="cd06464">
    <property type="entry name" value="ACD_sHsps-like"/>
    <property type="match status" value="1"/>
</dbReference>
<dbReference type="SUPFAM" id="SSF49764">
    <property type="entry name" value="HSP20-like chaperones"/>
    <property type="match status" value="1"/>
</dbReference>
<dbReference type="PANTHER" id="PTHR46733">
    <property type="entry name" value="26.5 KDA HEAT SHOCK PROTEIN, MITOCHONDRIAL"/>
    <property type="match status" value="1"/>
</dbReference>
<dbReference type="InterPro" id="IPR002068">
    <property type="entry name" value="A-crystallin/Hsp20_dom"/>
</dbReference>
<evidence type="ECO:0000313" key="5">
    <source>
        <dbReference type="EMBL" id="KAG0457096.1"/>
    </source>
</evidence>
<feature type="domain" description="SHSP" evidence="4">
    <location>
        <begin position="118"/>
        <end position="230"/>
    </location>
</feature>
<dbReference type="AlphaFoldDB" id="A0A835PRL8"/>
<proteinExistence type="inferred from homology"/>
<dbReference type="Proteomes" id="UP000636800">
    <property type="component" value="Chromosome 12"/>
</dbReference>
<evidence type="ECO:0000313" key="6">
    <source>
        <dbReference type="EMBL" id="KAG0458818.1"/>
    </source>
</evidence>
<evidence type="ECO:0000256" key="2">
    <source>
        <dbReference type="PROSITE-ProRule" id="PRU00285"/>
    </source>
</evidence>
<dbReference type="EMBL" id="JADCNL010000012">
    <property type="protein sequence ID" value="KAG0457096.1"/>
    <property type="molecule type" value="Genomic_DNA"/>
</dbReference>
<name>A0A835PRL8_VANPL</name>
<dbReference type="Pfam" id="PF00011">
    <property type="entry name" value="HSP20"/>
    <property type="match status" value="1"/>
</dbReference>
<gene>
    <name evidence="6" type="ORF">HPP92_021946</name>
    <name evidence="5" type="ORF">HPP92_022253</name>
</gene>
<accession>A0A835PRL8</accession>
<evidence type="ECO:0000259" key="4">
    <source>
        <dbReference type="PROSITE" id="PS01031"/>
    </source>
</evidence>
<dbReference type="InterPro" id="IPR044587">
    <property type="entry name" value="HSP21-like"/>
</dbReference>
<comment type="caution">
    <text evidence="5">The sequence shown here is derived from an EMBL/GenBank/DDBJ whole genome shotgun (WGS) entry which is preliminary data.</text>
</comment>
<dbReference type="InterPro" id="IPR008978">
    <property type="entry name" value="HSP20-like_chaperone"/>
</dbReference>
<dbReference type="Proteomes" id="UP000639772">
    <property type="component" value="Chromosome 12"/>
</dbReference>
<evidence type="ECO:0000313" key="8">
    <source>
        <dbReference type="Proteomes" id="UP000639772"/>
    </source>
</evidence>
<comment type="similarity">
    <text evidence="2 3">Belongs to the small heat shock protein (HSP20) family.</text>
</comment>
<dbReference type="Gene3D" id="2.60.40.790">
    <property type="match status" value="1"/>
</dbReference>
<sequence>MASFAAASVALSPCSSLVSRKTMGFRRSSALFPSLSRMIHRRPFTASVVGEKKDDASLNVPVKPNESAFERATRRSALDIAPFSPFGLVDSLSPMRTIRQMLDTMDRIFQDSLAFPVTLTGEMRTPWDIKEDENEVKMRFDLPGLSKEDVKVSVEDDVLVIKSQHKEETSEGKEGNGEWRASSAAVYDMRVVLPDGCESEKANAEFKNGVLIVTIPKTKTERKVIDVQIH</sequence>
<reference evidence="7 8" key="1">
    <citation type="journal article" date="2020" name="Nat. Food">
        <title>A phased Vanilla planifolia genome enables genetic improvement of flavour and production.</title>
        <authorList>
            <person name="Hasing T."/>
            <person name="Tang H."/>
            <person name="Brym M."/>
            <person name="Khazi F."/>
            <person name="Huang T."/>
            <person name="Chambers A.H."/>
        </authorList>
    </citation>
    <scope>NUCLEOTIDE SEQUENCE [LARGE SCALE GENOMIC DNA]</scope>
    <source>
        <tissue evidence="5">Leaf</tissue>
    </source>
</reference>
<dbReference type="OrthoDB" id="1431247at2759"/>
<protein>
    <recommendedName>
        <fullName evidence="4">SHSP domain-containing protein</fullName>
    </recommendedName>
</protein>
<dbReference type="PANTHER" id="PTHR46733:SF4">
    <property type="entry name" value="HEAT SHOCK PROTEIN 21, CHLOROPLASTIC"/>
    <property type="match status" value="1"/>
</dbReference>